<reference evidence="1 2" key="1">
    <citation type="submission" date="2011-08" db="EMBL/GenBank/DDBJ databases">
        <title>The Genome Sequence of Johnsonella ignava ATCC 51276.</title>
        <authorList>
            <consortium name="The Broad Institute Genome Sequencing Platform"/>
            <person name="Earl A."/>
            <person name="Ward D."/>
            <person name="Feldgarden M."/>
            <person name="Gevers D."/>
            <person name="Izard J."/>
            <person name="Blanton J.M."/>
            <person name="Baranova O.V."/>
            <person name="Dewhirst F.E."/>
            <person name="Young S.K."/>
            <person name="Zeng Q."/>
            <person name="Gargeya S."/>
            <person name="Fitzgerald M."/>
            <person name="Haas B."/>
            <person name="Abouelleil A."/>
            <person name="Alvarado L."/>
            <person name="Arachchi H.M."/>
            <person name="Berlin A."/>
            <person name="Brown A."/>
            <person name="Chapman S.B."/>
            <person name="Chen Z."/>
            <person name="Dunbar C."/>
            <person name="Freedman E."/>
            <person name="Gearin G."/>
            <person name="Gellesch M."/>
            <person name="Goldberg J."/>
            <person name="Griggs A."/>
            <person name="Gujja S."/>
            <person name="Heiman D."/>
            <person name="Howarth C."/>
            <person name="Larson L."/>
            <person name="Lui A."/>
            <person name="MacDonald P.J.P."/>
            <person name="Montmayeur A."/>
            <person name="Murphy C."/>
            <person name="Neiman D."/>
            <person name="Pearson M."/>
            <person name="Priest M."/>
            <person name="Roberts A."/>
            <person name="Saif S."/>
            <person name="Shea T."/>
            <person name="Shenoy N."/>
            <person name="Sisk P."/>
            <person name="Stolte C."/>
            <person name="Sykes S."/>
            <person name="Wortman J."/>
            <person name="Nusbaum C."/>
            <person name="Birren B."/>
        </authorList>
    </citation>
    <scope>NUCLEOTIDE SEQUENCE [LARGE SCALE GENOMIC DNA]</scope>
    <source>
        <strain evidence="1 2">ATCC 51276</strain>
    </source>
</reference>
<comment type="caution">
    <text evidence="1">The sequence shown here is derived from an EMBL/GenBank/DDBJ whole genome shotgun (WGS) entry which is preliminary data.</text>
</comment>
<dbReference type="STRING" id="679200.HMPREF9333_00777"/>
<dbReference type="NCBIfam" id="TIGR03527">
    <property type="entry name" value="selenium_YedF"/>
    <property type="match status" value="1"/>
</dbReference>
<dbReference type="EMBL" id="ACZL01000014">
    <property type="protein sequence ID" value="EHI55995.1"/>
    <property type="molecule type" value="Genomic_DNA"/>
</dbReference>
<dbReference type="eggNOG" id="COG0425">
    <property type="taxonomic scope" value="Bacteria"/>
</dbReference>
<evidence type="ECO:0000313" key="1">
    <source>
        <dbReference type="EMBL" id="EHI55995.1"/>
    </source>
</evidence>
<sequence length="115" mass="12609">MSKKYDVVIKSKSMGHGEDDEVLLEKLMVGFLHTLAGRENLPEHIIMYGSGVLLSCTGSDSIEDLKVLEEKGVKVLSCGICLDYYEIKDELKVGGVTTMAEVVEIMTTSDKVIIP</sequence>
<proteinExistence type="predicted"/>
<dbReference type="HOGENOM" id="CLU_097491_1_0_9"/>
<dbReference type="OrthoDB" id="9801500at2"/>
<keyword evidence="2" id="KW-1185">Reference proteome</keyword>
<dbReference type="SUPFAM" id="SSF75169">
    <property type="entry name" value="DsrEFH-like"/>
    <property type="match status" value="1"/>
</dbReference>
<dbReference type="InterPro" id="IPR027396">
    <property type="entry name" value="DsrEFH-like"/>
</dbReference>
<dbReference type="Proteomes" id="UP000003011">
    <property type="component" value="Unassembled WGS sequence"/>
</dbReference>
<dbReference type="InterPro" id="IPR003787">
    <property type="entry name" value="Sulphur_relay_DsrE/F-like"/>
</dbReference>
<gene>
    <name evidence="1" type="ORF">HMPREF9333_00777</name>
</gene>
<dbReference type="PATRIC" id="fig|679200.3.peg.819"/>
<name>G5GGT7_9FIRM</name>
<dbReference type="RefSeq" id="WP_005539976.1">
    <property type="nucleotide sequence ID" value="NZ_JH378830.1"/>
</dbReference>
<protein>
    <submittedName>
        <fullName evidence="1">Uncharacterized protein</fullName>
    </submittedName>
</protein>
<dbReference type="Gene3D" id="3.40.1260.10">
    <property type="entry name" value="DsrEFH-like"/>
    <property type="match status" value="1"/>
</dbReference>
<evidence type="ECO:0000313" key="2">
    <source>
        <dbReference type="Proteomes" id="UP000003011"/>
    </source>
</evidence>
<dbReference type="InterPro" id="IPR019870">
    <property type="entry name" value="Se_metab_YedF"/>
</dbReference>
<dbReference type="Pfam" id="PF02635">
    <property type="entry name" value="DsrE"/>
    <property type="match status" value="1"/>
</dbReference>
<dbReference type="AlphaFoldDB" id="G5GGT7"/>
<accession>G5GGT7</accession>
<organism evidence="1 2">
    <name type="scientific">Johnsonella ignava ATCC 51276</name>
    <dbReference type="NCBI Taxonomy" id="679200"/>
    <lineage>
        <taxon>Bacteria</taxon>
        <taxon>Bacillati</taxon>
        <taxon>Bacillota</taxon>
        <taxon>Clostridia</taxon>
        <taxon>Lachnospirales</taxon>
        <taxon>Lachnospiraceae</taxon>
        <taxon>Johnsonella</taxon>
    </lineage>
</organism>